<organism evidence="1 2">
    <name type="scientific">Brachionus plicatilis</name>
    <name type="common">Marine rotifer</name>
    <name type="synonym">Brachionus muelleri</name>
    <dbReference type="NCBI Taxonomy" id="10195"/>
    <lineage>
        <taxon>Eukaryota</taxon>
        <taxon>Metazoa</taxon>
        <taxon>Spiralia</taxon>
        <taxon>Gnathifera</taxon>
        <taxon>Rotifera</taxon>
        <taxon>Eurotatoria</taxon>
        <taxon>Monogononta</taxon>
        <taxon>Pseudotrocha</taxon>
        <taxon>Ploima</taxon>
        <taxon>Brachionidae</taxon>
        <taxon>Brachionus</taxon>
    </lineage>
</organism>
<evidence type="ECO:0000313" key="1">
    <source>
        <dbReference type="EMBL" id="RNA12294.1"/>
    </source>
</evidence>
<reference evidence="1 2" key="1">
    <citation type="journal article" date="2018" name="Sci. Rep.">
        <title>Genomic signatures of local adaptation to the degree of environmental predictability in rotifers.</title>
        <authorList>
            <person name="Franch-Gras L."/>
            <person name="Hahn C."/>
            <person name="Garcia-Roger E.M."/>
            <person name="Carmona M.J."/>
            <person name="Serra M."/>
            <person name="Gomez A."/>
        </authorList>
    </citation>
    <scope>NUCLEOTIDE SEQUENCE [LARGE SCALE GENOMIC DNA]</scope>
    <source>
        <strain evidence="1">HYR1</strain>
    </source>
</reference>
<gene>
    <name evidence="1" type="ORF">BpHYR1_050651</name>
</gene>
<dbReference type="Proteomes" id="UP000276133">
    <property type="component" value="Unassembled WGS sequence"/>
</dbReference>
<dbReference type="AlphaFoldDB" id="A0A3M7QMJ4"/>
<evidence type="ECO:0000313" key="2">
    <source>
        <dbReference type="Proteomes" id="UP000276133"/>
    </source>
</evidence>
<accession>A0A3M7QMJ4</accession>
<proteinExistence type="predicted"/>
<name>A0A3M7QMJ4_BRAPC</name>
<sequence>MAYFMFLLKDICFHHLILKLFSETVKTEILNEEYCLGTLKFGHVTNRFSFHKELISSDPPIIELNKIIADIPIQMNFYLQFGPSSLLTCSFTITHYEKFAVHFSHPVHANFQLYDFFEHAVLQLRIDPFLCHQPDCLICLKQETDFLKSIQPYHIHDYL</sequence>
<comment type="caution">
    <text evidence="1">The sequence shown here is derived from an EMBL/GenBank/DDBJ whole genome shotgun (WGS) entry which is preliminary data.</text>
</comment>
<dbReference type="EMBL" id="REGN01005726">
    <property type="protein sequence ID" value="RNA12294.1"/>
    <property type="molecule type" value="Genomic_DNA"/>
</dbReference>
<protein>
    <submittedName>
        <fullName evidence="1">Uncharacterized protein</fullName>
    </submittedName>
</protein>
<keyword evidence="2" id="KW-1185">Reference proteome</keyword>